<dbReference type="RefSeq" id="WP_258215403.1">
    <property type="nucleotide sequence ID" value="NZ_JANQBD010000016.1"/>
</dbReference>
<dbReference type="Gene3D" id="1.10.150.240">
    <property type="entry name" value="Putative phosphatase, domain 2"/>
    <property type="match status" value="1"/>
</dbReference>
<dbReference type="InterPro" id="IPR050155">
    <property type="entry name" value="HAD-like_hydrolase_sf"/>
</dbReference>
<dbReference type="EMBL" id="JANQBD010000016">
    <property type="protein sequence ID" value="MCR8633837.1"/>
    <property type="molecule type" value="Genomic_DNA"/>
</dbReference>
<dbReference type="GO" id="GO:0016787">
    <property type="term" value="F:hydrolase activity"/>
    <property type="evidence" value="ECO:0007669"/>
    <property type="project" value="UniProtKB-KW"/>
</dbReference>
<evidence type="ECO:0000313" key="2">
    <source>
        <dbReference type="Proteomes" id="UP001300012"/>
    </source>
</evidence>
<dbReference type="InterPro" id="IPR036412">
    <property type="entry name" value="HAD-like_sf"/>
</dbReference>
<dbReference type="Proteomes" id="UP001300012">
    <property type="component" value="Unassembled WGS sequence"/>
</dbReference>
<keyword evidence="1" id="KW-0378">Hydrolase</keyword>
<dbReference type="PANTHER" id="PTHR43434:SF20">
    <property type="entry name" value="5'-NUCLEOTIDASE"/>
    <property type="match status" value="1"/>
</dbReference>
<dbReference type="PANTHER" id="PTHR43434">
    <property type="entry name" value="PHOSPHOGLYCOLATE PHOSPHATASE"/>
    <property type="match status" value="1"/>
</dbReference>
<protein>
    <submittedName>
        <fullName evidence="1">HAD-IA family hydrolase</fullName>
    </submittedName>
</protein>
<dbReference type="InterPro" id="IPR041492">
    <property type="entry name" value="HAD_2"/>
</dbReference>
<dbReference type="SUPFAM" id="SSF56784">
    <property type="entry name" value="HAD-like"/>
    <property type="match status" value="1"/>
</dbReference>
<dbReference type="SFLD" id="SFLDG01129">
    <property type="entry name" value="C1.5:_HAD__Beta-PGM__Phosphata"/>
    <property type="match status" value="1"/>
</dbReference>
<sequence>MGKFDLVLFDLDGTLTDSSEGIANGIQYALSKFGMQEESKERLVQWIGPPLLDTFRTYYRFDEQKARQAEMYYRDYYTRKGMYENTVFTGIPQMLDELQQAGTQMLVATSKSAPIAKSILQHFRLHTFFKVVTGSDLDGTRASKSEIIDSALKQFTTGESRKVVMVGDRKHDIVAAHDNGITSAAVSYGYGTLQELEKVQPTYFVHSVSQLRALLLA</sequence>
<reference evidence="1 2" key="1">
    <citation type="submission" date="2022-08" db="EMBL/GenBank/DDBJ databases">
        <title>Paenibacillus endoradicis sp. nov., Paenibacillus radicibacter sp. nov and Paenibacillus pararadicis sp. nov., three cold-adapted plant growth-promoting bacteria isolated from root of Larix gmelinii in Great Khingan.</title>
        <authorList>
            <person name="Xue H."/>
        </authorList>
    </citation>
    <scope>NUCLEOTIDE SEQUENCE [LARGE SCALE GENOMIC DNA]</scope>
    <source>
        <strain evidence="1 2">N5-1-1-5</strain>
    </source>
</reference>
<proteinExistence type="predicted"/>
<dbReference type="NCBIfam" id="TIGR01549">
    <property type="entry name" value="HAD-SF-IA-v1"/>
    <property type="match status" value="1"/>
</dbReference>
<dbReference type="InterPro" id="IPR023214">
    <property type="entry name" value="HAD_sf"/>
</dbReference>
<accession>A0ABT1YLE8</accession>
<gene>
    <name evidence="1" type="ORF">NV381_21860</name>
</gene>
<name>A0ABT1YLE8_9BACL</name>
<keyword evidence="2" id="KW-1185">Reference proteome</keyword>
<evidence type="ECO:0000313" key="1">
    <source>
        <dbReference type="EMBL" id="MCR8633837.1"/>
    </source>
</evidence>
<dbReference type="Pfam" id="PF13419">
    <property type="entry name" value="HAD_2"/>
    <property type="match status" value="1"/>
</dbReference>
<dbReference type="InterPro" id="IPR023198">
    <property type="entry name" value="PGP-like_dom2"/>
</dbReference>
<organism evidence="1 2">
    <name type="scientific">Paenibacillus radicis</name>
    <name type="common">ex Xue et al. 2023</name>
    <dbReference type="NCBI Taxonomy" id="2972489"/>
    <lineage>
        <taxon>Bacteria</taxon>
        <taxon>Bacillati</taxon>
        <taxon>Bacillota</taxon>
        <taxon>Bacilli</taxon>
        <taxon>Bacillales</taxon>
        <taxon>Paenibacillaceae</taxon>
        <taxon>Paenibacillus</taxon>
    </lineage>
</organism>
<comment type="caution">
    <text evidence="1">The sequence shown here is derived from an EMBL/GenBank/DDBJ whole genome shotgun (WGS) entry which is preliminary data.</text>
</comment>
<dbReference type="InterPro" id="IPR006439">
    <property type="entry name" value="HAD-SF_hydro_IA"/>
</dbReference>
<dbReference type="Gene3D" id="3.40.50.1000">
    <property type="entry name" value="HAD superfamily/HAD-like"/>
    <property type="match status" value="1"/>
</dbReference>
<dbReference type="SFLD" id="SFLDS00003">
    <property type="entry name" value="Haloacid_Dehalogenase"/>
    <property type="match status" value="1"/>
</dbReference>